<keyword evidence="10" id="KW-1185">Reference proteome</keyword>
<feature type="compositionally biased region" description="Acidic residues" evidence="7">
    <location>
        <begin position="104"/>
        <end position="113"/>
    </location>
</feature>
<feature type="region of interest" description="Disordered" evidence="7">
    <location>
        <begin position="87"/>
        <end position="113"/>
    </location>
</feature>
<evidence type="ECO:0000256" key="5">
    <source>
        <dbReference type="ARBA" id="ARBA00023163"/>
    </source>
</evidence>
<dbReference type="InterPro" id="IPR038087">
    <property type="entry name" value="RNAP_delta_N_dom_sf"/>
</dbReference>
<evidence type="ECO:0000256" key="3">
    <source>
        <dbReference type="ARBA" id="ARBA00022679"/>
    </source>
</evidence>
<dbReference type="NCBIfam" id="TIGR04567">
    <property type="entry name" value="RNAP_delt_lowGC"/>
    <property type="match status" value="1"/>
</dbReference>
<proteinExistence type="inferred from homology"/>
<comment type="subunit">
    <text evidence="6">RNAP is composed of a core of 2 alpha, a beta and a beta' subunits. The core is associated with a delta subunit and one of several sigma factors.</text>
</comment>
<evidence type="ECO:0000256" key="6">
    <source>
        <dbReference type="HAMAP-Rule" id="MF_00357"/>
    </source>
</evidence>
<dbReference type="Gene3D" id="1.10.10.1250">
    <property type="entry name" value="RNA polymerase, subunit delta, N-terminal domain"/>
    <property type="match status" value="1"/>
</dbReference>
<keyword evidence="5 6" id="KW-0804">Transcription</keyword>
<dbReference type="EMBL" id="JBHUDE010000005">
    <property type="protein sequence ID" value="MFD1606375.1"/>
    <property type="molecule type" value="Genomic_DNA"/>
</dbReference>
<evidence type="ECO:0000259" key="8">
    <source>
        <dbReference type="PROSITE" id="PS51913"/>
    </source>
</evidence>
<dbReference type="Proteomes" id="UP001597221">
    <property type="component" value="Unassembled WGS sequence"/>
</dbReference>
<name>A0ABW4HMG3_9BACI</name>
<sequence>MLGKYSQEELKKKSMLELASIILKDAKKALNFNEIYDQIAEIKEYTQEEKDERVAQFYTELNVDGSFMTIGSNIWGLKEWYPVEQADEQVTSVPKKRKKKKGDDDLDDDDLEFDEDLDLVELGEEEEELEELDVYDEDVFDEDLEDDEEEVLEVDLDVEDEDDEEKI</sequence>
<dbReference type="PROSITE" id="PS51913">
    <property type="entry name" value="HTH_HARE"/>
    <property type="match status" value="1"/>
</dbReference>
<feature type="domain" description="HTH HARE-type" evidence="8">
    <location>
        <begin position="13"/>
        <end position="80"/>
    </location>
</feature>
<feature type="region of interest" description="Disordered" evidence="7">
    <location>
        <begin position="143"/>
        <end position="167"/>
    </location>
</feature>
<evidence type="ECO:0000313" key="10">
    <source>
        <dbReference type="Proteomes" id="UP001597221"/>
    </source>
</evidence>
<comment type="similarity">
    <text evidence="1 6">Belongs to the RpoE family.</text>
</comment>
<dbReference type="GO" id="GO:0000428">
    <property type="term" value="C:DNA-directed RNA polymerase complex"/>
    <property type="evidence" value="ECO:0007669"/>
    <property type="project" value="UniProtKB-KW"/>
</dbReference>
<keyword evidence="2 6" id="KW-0240">DNA-directed RNA polymerase</keyword>
<dbReference type="InterPro" id="IPR007759">
    <property type="entry name" value="Asxl_HARE-HTH"/>
</dbReference>
<evidence type="ECO:0000256" key="7">
    <source>
        <dbReference type="SAM" id="MobiDB-lite"/>
    </source>
</evidence>
<evidence type="ECO:0000313" key="9">
    <source>
        <dbReference type="EMBL" id="MFD1606375.1"/>
    </source>
</evidence>
<evidence type="ECO:0000256" key="4">
    <source>
        <dbReference type="ARBA" id="ARBA00022695"/>
    </source>
</evidence>
<comment type="function">
    <text evidence="6">Participates in both the initiation and recycling phases of transcription. In the presence of the delta subunit, RNAP displays an increased specificity of transcription, a decreased affinity for nucleic acids, and an increased efficiency of RNA synthesis because of enhanced recycling.</text>
</comment>
<keyword evidence="3 6" id="KW-0808">Transferase</keyword>
<dbReference type="RefSeq" id="WP_251515750.1">
    <property type="nucleotide sequence ID" value="NZ_JAMBON010000028.1"/>
</dbReference>
<evidence type="ECO:0000256" key="2">
    <source>
        <dbReference type="ARBA" id="ARBA00022478"/>
    </source>
</evidence>
<evidence type="ECO:0000256" key="1">
    <source>
        <dbReference type="ARBA" id="ARBA00009828"/>
    </source>
</evidence>
<dbReference type="GO" id="GO:0003899">
    <property type="term" value="F:DNA-directed RNA polymerase activity"/>
    <property type="evidence" value="ECO:0007669"/>
    <property type="project" value="UniProtKB-EC"/>
</dbReference>
<reference evidence="10" key="1">
    <citation type="journal article" date="2019" name="Int. J. Syst. Evol. Microbiol.">
        <title>The Global Catalogue of Microorganisms (GCM) 10K type strain sequencing project: providing services to taxonomists for standard genome sequencing and annotation.</title>
        <authorList>
            <consortium name="The Broad Institute Genomics Platform"/>
            <consortium name="The Broad Institute Genome Sequencing Center for Infectious Disease"/>
            <person name="Wu L."/>
            <person name="Ma J."/>
        </authorList>
    </citation>
    <scope>NUCLEOTIDE SEQUENCE [LARGE SCALE GENOMIC DNA]</scope>
    <source>
        <strain evidence="10">CGMCC 1.12376</strain>
    </source>
</reference>
<dbReference type="Pfam" id="PF05066">
    <property type="entry name" value="HARE-HTH"/>
    <property type="match status" value="1"/>
</dbReference>
<organism evidence="9 10">
    <name type="scientific">Oceanobacillus luteolus</name>
    <dbReference type="NCBI Taxonomy" id="1274358"/>
    <lineage>
        <taxon>Bacteria</taxon>
        <taxon>Bacillati</taxon>
        <taxon>Bacillota</taxon>
        <taxon>Bacilli</taxon>
        <taxon>Bacillales</taxon>
        <taxon>Bacillaceae</taxon>
        <taxon>Oceanobacillus</taxon>
    </lineage>
</organism>
<dbReference type="HAMAP" id="MF_00357">
    <property type="entry name" value="RNApol_bact_RpoE"/>
    <property type="match status" value="1"/>
</dbReference>
<gene>
    <name evidence="6 9" type="primary">rpoE</name>
    <name evidence="9" type="ORF">ACFSBH_01645</name>
</gene>
<keyword evidence="4 6" id="KW-0548">Nucleotidyltransferase</keyword>
<protein>
    <recommendedName>
        <fullName evidence="6">Probable DNA-directed RNA polymerase subunit delta</fullName>
    </recommendedName>
    <alternativeName>
        <fullName evidence="6">RNAP delta factor</fullName>
    </alternativeName>
</protein>
<comment type="caution">
    <text evidence="9">The sequence shown here is derived from an EMBL/GenBank/DDBJ whole genome shotgun (WGS) entry which is preliminary data.</text>
</comment>
<accession>A0ABW4HMG3</accession>
<dbReference type="InterPro" id="IPR029757">
    <property type="entry name" value="RpoE"/>
</dbReference>